<name>A0A0G4HNE9_9ALVE</name>
<evidence type="ECO:0000313" key="2">
    <source>
        <dbReference type="EMBL" id="CEM45656.1"/>
    </source>
</evidence>
<dbReference type="SMART" id="SM00950">
    <property type="entry name" value="Piwi"/>
    <property type="match status" value="1"/>
</dbReference>
<dbReference type="PhylomeDB" id="A0A0G4HNE9"/>
<sequence length="497" mass="54593">MTAEGGPSAPYVCTGGDIYRLNTPTEALDLVCTVPLDFSGEPEKEQQKEGVRVGTKETECCSFDPIPRLEGHGAADGADLQQIDVISEEAYPKFPPWLLVHPPDHEHLLPLLMRSFEEQLKANSMTGRGPEVLSVSTTCEEKFTSEIRNHIALLHAQLDLVLVILPKQNGEKIYAELKDQMSRGALSCSLQCVKTETLQKKGARAAAKLFDQMICKQEGLLWNHKASELHPTMVVGIHTPSSATTGLTVVSFSASFNSSYTKYLSSSSFIKSHPPEETAEPFAQFLRKALEHFRRNQEHARGPLKQNSYPARIIIYKSTVSEERQGDQEIKALTNVLRGVDARWASNVEVAFLVITSTTLPVAETPCLRGLRGDERGQETADKKGDLTNIHALTTIASGVSAGKTSGLCVPHLPKNSAAPVHYTVLYWQAGSMTASDLQTLTKRLSMLCQDQQGCVRVPAPLVCASKQCALYLQLETRNQSEINRAIPYVHMDTPPC</sequence>
<dbReference type="SUPFAM" id="SSF53098">
    <property type="entry name" value="Ribonuclease H-like"/>
    <property type="match status" value="1"/>
</dbReference>
<dbReference type="InterPro" id="IPR036397">
    <property type="entry name" value="RNaseH_sf"/>
</dbReference>
<feature type="domain" description="Piwi" evidence="1">
    <location>
        <begin position="160"/>
        <end position="477"/>
    </location>
</feature>
<protein>
    <recommendedName>
        <fullName evidence="1">Piwi domain-containing protein</fullName>
    </recommendedName>
</protein>
<organism evidence="2">
    <name type="scientific">Chromera velia CCMP2878</name>
    <dbReference type="NCBI Taxonomy" id="1169474"/>
    <lineage>
        <taxon>Eukaryota</taxon>
        <taxon>Sar</taxon>
        <taxon>Alveolata</taxon>
        <taxon>Colpodellida</taxon>
        <taxon>Chromeraceae</taxon>
        <taxon>Chromera</taxon>
    </lineage>
</organism>
<dbReference type="AlphaFoldDB" id="A0A0G4HNE9"/>
<dbReference type="InterPro" id="IPR012337">
    <property type="entry name" value="RNaseH-like_sf"/>
</dbReference>
<dbReference type="EMBL" id="CDMZ01003238">
    <property type="protein sequence ID" value="CEM45656.1"/>
    <property type="molecule type" value="Genomic_DNA"/>
</dbReference>
<reference evidence="2" key="1">
    <citation type="submission" date="2014-11" db="EMBL/GenBank/DDBJ databases">
        <authorList>
            <person name="Otto D Thomas"/>
            <person name="Naeem Raeece"/>
        </authorList>
    </citation>
    <scope>NUCLEOTIDE SEQUENCE</scope>
</reference>
<dbReference type="Pfam" id="PF02171">
    <property type="entry name" value="Piwi"/>
    <property type="match status" value="1"/>
</dbReference>
<dbReference type="Gene3D" id="3.40.50.2300">
    <property type="match status" value="1"/>
</dbReference>
<accession>A0A0G4HNE9</accession>
<dbReference type="PANTHER" id="PTHR22891">
    <property type="entry name" value="EUKARYOTIC TRANSLATION INITIATION FACTOR 2C"/>
    <property type="match status" value="1"/>
</dbReference>
<dbReference type="Gene3D" id="3.30.420.10">
    <property type="entry name" value="Ribonuclease H-like superfamily/Ribonuclease H"/>
    <property type="match status" value="1"/>
</dbReference>
<evidence type="ECO:0000259" key="1">
    <source>
        <dbReference type="SMART" id="SM00950"/>
    </source>
</evidence>
<dbReference type="GO" id="GO:0003676">
    <property type="term" value="F:nucleic acid binding"/>
    <property type="evidence" value="ECO:0007669"/>
    <property type="project" value="InterPro"/>
</dbReference>
<dbReference type="InterPro" id="IPR003165">
    <property type="entry name" value="Piwi"/>
</dbReference>
<dbReference type="VEuPathDB" id="CryptoDB:Cvel_7596"/>
<proteinExistence type="predicted"/>
<gene>
    <name evidence="2" type="ORF">Cvel_7596</name>
</gene>